<protein>
    <recommendedName>
        <fullName evidence="6">Phosphofructokinase</fullName>
    </recommendedName>
</protein>
<sequence>MPDILTLTLNPALDIATEAPEVVPGPKLRCAAPQVDPGGGGINVSRAIRNVGGGSRALVSVGGPTGARLMDLLLAEGIDAVALPAPGDTRQSLSVTDAGTGKQFRFVMPGPRWAEEDAERFLADAEALAPKDGLVVLSGSQPPGLAPDFPHRLNTRLAPLGVRLIVDTSGPPLEAVAAGGARPVAVLRMDQEEAEALAGEPLPTARAAGDFAASLCERGVAEMVILARGAEGAVFAQSGATPMACSNADVPVASKVGAGDSFVGGFTLALARGLPPAEAVRHGNAAASAAVMTKATELCRQEDVARCLPLCVLSPLA</sequence>
<evidence type="ECO:0000259" key="7">
    <source>
        <dbReference type="Pfam" id="PF00294"/>
    </source>
</evidence>
<dbReference type="Proteomes" id="UP000193409">
    <property type="component" value="Unassembled WGS sequence"/>
</dbReference>
<evidence type="ECO:0000256" key="6">
    <source>
        <dbReference type="PIRNR" id="PIRNR000535"/>
    </source>
</evidence>
<dbReference type="CDD" id="cd01164">
    <property type="entry name" value="FruK_PfkB_like"/>
    <property type="match status" value="1"/>
</dbReference>
<dbReference type="RefSeq" id="WP_085868340.1">
    <property type="nucleotide sequence ID" value="NZ_FWFQ01000010.1"/>
</dbReference>
<keyword evidence="2 6" id="KW-0808">Transferase</keyword>
<feature type="domain" description="Carbohydrate kinase PfkB" evidence="7">
    <location>
        <begin position="25"/>
        <end position="299"/>
    </location>
</feature>
<dbReference type="PANTHER" id="PTHR46566:SF2">
    <property type="entry name" value="ATP-DEPENDENT 6-PHOSPHOFRUCTOKINASE ISOZYME 2"/>
    <property type="match status" value="1"/>
</dbReference>
<evidence type="ECO:0000256" key="4">
    <source>
        <dbReference type="ARBA" id="ARBA00022777"/>
    </source>
</evidence>
<evidence type="ECO:0000256" key="1">
    <source>
        <dbReference type="ARBA" id="ARBA00010688"/>
    </source>
</evidence>
<dbReference type="Gene3D" id="3.40.1190.20">
    <property type="match status" value="1"/>
</dbReference>
<keyword evidence="3" id="KW-0547">Nucleotide-binding</keyword>
<dbReference type="InterPro" id="IPR029056">
    <property type="entry name" value="Ribokinase-like"/>
</dbReference>
<reference evidence="8 9" key="1">
    <citation type="submission" date="2017-03" db="EMBL/GenBank/DDBJ databases">
        <authorList>
            <person name="Afonso C.L."/>
            <person name="Miller P.J."/>
            <person name="Scott M.A."/>
            <person name="Spackman E."/>
            <person name="Goraichik I."/>
            <person name="Dimitrov K.M."/>
            <person name="Suarez D.L."/>
            <person name="Swayne D.E."/>
        </authorList>
    </citation>
    <scope>NUCLEOTIDE SEQUENCE [LARGE SCALE GENOMIC DNA]</scope>
    <source>
        <strain evidence="8 9">CECT 7680</strain>
    </source>
</reference>
<dbReference type="InterPro" id="IPR017583">
    <property type="entry name" value="Tagatose/fructose_Pkinase"/>
</dbReference>
<dbReference type="SUPFAM" id="SSF53613">
    <property type="entry name" value="Ribokinase-like"/>
    <property type="match status" value="1"/>
</dbReference>
<evidence type="ECO:0000256" key="3">
    <source>
        <dbReference type="ARBA" id="ARBA00022741"/>
    </source>
</evidence>
<keyword evidence="5" id="KW-0067">ATP-binding</keyword>
<dbReference type="Pfam" id="PF00294">
    <property type="entry name" value="PfkB"/>
    <property type="match status" value="1"/>
</dbReference>
<dbReference type="PROSITE" id="PS00583">
    <property type="entry name" value="PFKB_KINASES_1"/>
    <property type="match status" value="1"/>
</dbReference>
<dbReference type="EMBL" id="FWFQ01000010">
    <property type="protein sequence ID" value="SLN36776.1"/>
    <property type="molecule type" value="Genomic_DNA"/>
</dbReference>
<gene>
    <name evidence="8" type="primary">pfkB</name>
    <name evidence="8" type="ORF">PSA7680_01779</name>
</gene>
<dbReference type="PANTHER" id="PTHR46566">
    <property type="entry name" value="1-PHOSPHOFRUCTOKINASE-RELATED"/>
    <property type="match status" value="1"/>
</dbReference>
<dbReference type="GO" id="GO:0005524">
    <property type="term" value="F:ATP binding"/>
    <property type="evidence" value="ECO:0007669"/>
    <property type="project" value="UniProtKB-KW"/>
</dbReference>
<keyword evidence="4 8" id="KW-0418">Kinase</keyword>
<evidence type="ECO:0000256" key="2">
    <source>
        <dbReference type="ARBA" id="ARBA00022679"/>
    </source>
</evidence>
<organism evidence="8 9">
    <name type="scientific">Pseudoruegeria aquimaris</name>
    <dbReference type="NCBI Taxonomy" id="393663"/>
    <lineage>
        <taxon>Bacteria</taxon>
        <taxon>Pseudomonadati</taxon>
        <taxon>Pseudomonadota</taxon>
        <taxon>Alphaproteobacteria</taxon>
        <taxon>Rhodobacterales</taxon>
        <taxon>Roseobacteraceae</taxon>
        <taxon>Pseudoruegeria</taxon>
    </lineage>
</organism>
<evidence type="ECO:0000256" key="5">
    <source>
        <dbReference type="ARBA" id="ARBA00022840"/>
    </source>
</evidence>
<evidence type="ECO:0000313" key="8">
    <source>
        <dbReference type="EMBL" id="SLN36776.1"/>
    </source>
</evidence>
<dbReference type="OrthoDB" id="9801219at2"/>
<accession>A0A1Y5SFX5</accession>
<dbReference type="NCBIfam" id="TIGR03168">
    <property type="entry name" value="1-PFK"/>
    <property type="match status" value="1"/>
</dbReference>
<keyword evidence="9" id="KW-1185">Reference proteome</keyword>
<dbReference type="GO" id="GO:0005829">
    <property type="term" value="C:cytosol"/>
    <property type="evidence" value="ECO:0007669"/>
    <property type="project" value="TreeGrafter"/>
</dbReference>
<evidence type="ECO:0000313" key="9">
    <source>
        <dbReference type="Proteomes" id="UP000193409"/>
    </source>
</evidence>
<comment type="similarity">
    <text evidence="1 6">Belongs to the carbohydrate kinase PfkB family.</text>
</comment>
<dbReference type="InterPro" id="IPR011611">
    <property type="entry name" value="PfkB_dom"/>
</dbReference>
<dbReference type="PIRSF" id="PIRSF000535">
    <property type="entry name" value="1PFK/6PFK/LacC"/>
    <property type="match status" value="1"/>
</dbReference>
<dbReference type="AlphaFoldDB" id="A0A1Y5SFX5"/>
<proteinExistence type="inferred from homology"/>
<dbReference type="GO" id="GO:0003872">
    <property type="term" value="F:6-phosphofructokinase activity"/>
    <property type="evidence" value="ECO:0007669"/>
    <property type="project" value="TreeGrafter"/>
</dbReference>
<dbReference type="InterPro" id="IPR002173">
    <property type="entry name" value="Carboh/pur_kinase_PfkB_CS"/>
</dbReference>
<name>A0A1Y5SFX5_9RHOB</name>